<evidence type="ECO:0000256" key="11">
    <source>
        <dbReference type="ARBA" id="ARBA00023136"/>
    </source>
</evidence>
<sequence length="781" mass="85938">MPDDNVKLQLGLSWVEAKKRLSEEGLNALPEKRSHPLLLFLSKFWAPIPWMLEITIILEIVLHRVHDGLAIAGFLIGSSIISFAQESRARRALRSLIRRLSPRTRVLRDGVWTILPAQEIVRGDIILLRSGDIVPADLQLIEGQIEVNESMITGESFPRTVCEGETLFGGGFVESGQAHGVVVATGAQTHLGKMTKLIQKAMPPSQAEKVIFDIVKSLLWIDSLLIAFISLYGAIAALPFTILLPYALVILIASVPATLPSIFTLATALGSRELASKGVLTSKLSALEDASVMDVLLVDKTGTLTRNELEINNLFPYSPYSSKELLLWSALCSDPLAENPIDKAIFKKLTEYKLSTQELSLSFKQYIPADPKTKMSKALYLDKEGNPLTVVKGAVPAVLKNIPFDSSEIANRAKELEADGSRILAVAYGYPKADKLLGLISFSDPLREESEALVRKIKELGIKVIMVTGDQEFTAKSIGRKVGIGEQSITLPNATADQLQQIEKFDIIAGVFPEDKFMIVQAFQKKNHVTGMTGDGVNDAPALRQAHVGIAVSNAVDVAKAAASFVLTNPGLMDIVPAIMLSRIIFERILTYILNKVVKTIEVAFYMTLGLVLGKTFVLNPFLGVILVLYNDVLTLSIISDQVKPAYKTRKWPIKSIVISGATLGFMLLLFSFSLFLFARNVLGLDQDHLQSLSFLILALEGQATLYLVRERHHFWNSWPSSWMIATSLFVLFALGIQATYGIGTTKIGFGHFLCLVAAILAYMIALDFFKVWLFRKLKLS</sequence>
<keyword evidence="3" id="KW-0597">Phosphoprotein</keyword>
<evidence type="ECO:0000256" key="8">
    <source>
        <dbReference type="ARBA" id="ARBA00022842"/>
    </source>
</evidence>
<dbReference type="SFLD" id="SFLDS00003">
    <property type="entry name" value="Haloacid_Dehalogenase"/>
    <property type="match status" value="1"/>
</dbReference>
<dbReference type="Gene3D" id="3.40.1110.10">
    <property type="entry name" value="Calcium-transporting ATPase, cytoplasmic domain N"/>
    <property type="match status" value="1"/>
</dbReference>
<dbReference type="SUPFAM" id="SSF56784">
    <property type="entry name" value="HAD-like"/>
    <property type="match status" value="1"/>
</dbReference>
<dbReference type="OrthoDB" id="9760364at2"/>
<evidence type="ECO:0000256" key="9">
    <source>
        <dbReference type="ARBA" id="ARBA00022967"/>
    </source>
</evidence>
<keyword evidence="4 12" id="KW-0812">Transmembrane</keyword>
<dbReference type="InterPro" id="IPR059000">
    <property type="entry name" value="ATPase_P-type_domA"/>
</dbReference>
<evidence type="ECO:0000256" key="2">
    <source>
        <dbReference type="ARBA" id="ARBA00008804"/>
    </source>
</evidence>
<protein>
    <submittedName>
        <fullName evidence="14">ATPase</fullName>
    </submittedName>
</protein>
<dbReference type="RefSeq" id="WP_134440149.1">
    <property type="nucleotide sequence ID" value="NZ_LXQC01000140.1"/>
</dbReference>
<feature type="transmembrane region" description="Helical" evidence="12">
    <location>
        <begin position="721"/>
        <end position="744"/>
    </location>
</feature>
<dbReference type="AlphaFoldDB" id="A0A4Y8PBI9"/>
<comment type="similarity">
    <text evidence="2">Belongs to the cation transport ATPase (P-type) (TC 3.A.3) family. Type IIIA subfamily.</text>
</comment>
<proteinExistence type="inferred from homology"/>
<keyword evidence="7" id="KW-0067">ATP-binding</keyword>
<reference evidence="14 15" key="1">
    <citation type="submission" date="2016-05" db="EMBL/GenBank/DDBJ databases">
        <title>Diversity and Homogeneity among Thermoacidophilic Verrucomicrobia Methanotrophs Linked with Geographical Origin.</title>
        <authorList>
            <person name="Erikstad H.-A."/>
            <person name="Smestad N.B."/>
            <person name="Ceballos R.M."/>
            <person name="Birkeland N.-K."/>
        </authorList>
    </citation>
    <scope>NUCLEOTIDE SEQUENCE [LARGE SCALE GENOMIC DNA]</scope>
    <source>
        <strain evidence="14 15">Phi</strain>
    </source>
</reference>
<keyword evidence="10 12" id="KW-1133">Transmembrane helix</keyword>
<keyword evidence="9" id="KW-1278">Translocase</keyword>
<dbReference type="SFLD" id="SFLDG00002">
    <property type="entry name" value="C1.7:_P-type_atpase_like"/>
    <property type="match status" value="1"/>
</dbReference>
<evidence type="ECO:0000313" key="14">
    <source>
        <dbReference type="EMBL" id="TFE68496.1"/>
    </source>
</evidence>
<dbReference type="Gene3D" id="3.40.50.1000">
    <property type="entry name" value="HAD superfamily/HAD-like"/>
    <property type="match status" value="1"/>
</dbReference>
<dbReference type="SUPFAM" id="SSF81653">
    <property type="entry name" value="Calcium ATPase, transduction domain A"/>
    <property type="match status" value="1"/>
</dbReference>
<dbReference type="GO" id="GO:0016020">
    <property type="term" value="C:membrane"/>
    <property type="evidence" value="ECO:0007669"/>
    <property type="project" value="UniProtKB-SubCell"/>
</dbReference>
<dbReference type="FunFam" id="3.40.50.1000:FF:000211">
    <property type="entry name" value="Plasma membrane ATPase"/>
    <property type="match status" value="1"/>
</dbReference>
<gene>
    <name evidence="14" type="ORF">A7Q10_08375</name>
</gene>
<evidence type="ECO:0000256" key="7">
    <source>
        <dbReference type="ARBA" id="ARBA00022840"/>
    </source>
</evidence>
<keyword evidence="5" id="KW-0479">Metal-binding</keyword>
<dbReference type="InterPro" id="IPR023214">
    <property type="entry name" value="HAD_sf"/>
</dbReference>
<dbReference type="SUPFAM" id="SSF81665">
    <property type="entry name" value="Calcium ATPase, transmembrane domain M"/>
    <property type="match status" value="1"/>
</dbReference>
<feature type="transmembrane region" description="Helical" evidence="12">
    <location>
        <begin position="246"/>
        <end position="269"/>
    </location>
</feature>
<dbReference type="InterPro" id="IPR036412">
    <property type="entry name" value="HAD-like_sf"/>
</dbReference>
<name>A0A4Y8PBI9_9BACT</name>
<evidence type="ECO:0000256" key="4">
    <source>
        <dbReference type="ARBA" id="ARBA00022692"/>
    </source>
</evidence>
<dbReference type="Pfam" id="PF00702">
    <property type="entry name" value="Hydrolase"/>
    <property type="match status" value="1"/>
</dbReference>
<evidence type="ECO:0000313" key="15">
    <source>
        <dbReference type="Proteomes" id="UP000297713"/>
    </source>
</evidence>
<dbReference type="SFLD" id="SFLDF00027">
    <property type="entry name" value="p-type_atpase"/>
    <property type="match status" value="1"/>
</dbReference>
<dbReference type="InterPro" id="IPR008250">
    <property type="entry name" value="ATPase_P-typ_transduc_dom_A_sf"/>
</dbReference>
<dbReference type="Gene3D" id="2.70.150.10">
    <property type="entry name" value="Calcium-transporting ATPase, cytoplasmic transduction domain A"/>
    <property type="match status" value="1"/>
</dbReference>
<dbReference type="InterPro" id="IPR004014">
    <property type="entry name" value="ATPase_P-typ_cation-transptr_N"/>
</dbReference>
<evidence type="ECO:0000256" key="6">
    <source>
        <dbReference type="ARBA" id="ARBA00022741"/>
    </source>
</evidence>
<evidence type="ECO:0000256" key="12">
    <source>
        <dbReference type="SAM" id="Phobius"/>
    </source>
</evidence>
<feature type="domain" description="Cation-transporting P-type ATPase N-terminal" evidence="13">
    <location>
        <begin position="4"/>
        <end position="64"/>
    </location>
</feature>
<dbReference type="EMBL" id="LXQC01000140">
    <property type="protein sequence ID" value="TFE68496.1"/>
    <property type="molecule type" value="Genomic_DNA"/>
</dbReference>
<dbReference type="Gene3D" id="1.20.1110.10">
    <property type="entry name" value="Calcium-transporting ATPase, transmembrane domain"/>
    <property type="match status" value="1"/>
</dbReference>
<dbReference type="GO" id="GO:0016887">
    <property type="term" value="F:ATP hydrolysis activity"/>
    <property type="evidence" value="ECO:0007669"/>
    <property type="project" value="InterPro"/>
</dbReference>
<dbReference type="Proteomes" id="UP000297713">
    <property type="component" value="Unassembled WGS sequence"/>
</dbReference>
<evidence type="ECO:0000256" key="10">
    <source>
        <dbReference type="ARBA" id="ARBA00022989"/>
    </source>
</evidence>
<dbReference type="InterPro" id="IPR018303">
    <property type="entry name" value="ATPase_P-typ_P_site"/>
</dbReference>
<dbReference type="InterPro" id="IPR044492">
    <property type="entry name" value="P_typ_ATPase_HD_dom"/>
</dbReference>
<dbReference type="NCBIfam" id="TIGR01494">
    <property type="entry name" value="ATPase_P-type"/>
    <property type="match status" value="2"/>
</dbReference>
<feature type="transmembrane region" description="Helical" evidence="12">
    <location>
        <begin position="218"/>
        <end position="240"/>
    </location>
</feature>
<keyword evidence="11 12" id="KW-0472">Membrane</keyword>
<accession>A0A4Y8PBI9</accession>
<dbReference type="GO" id="GO:0046872">
    <property type="term" value="F:metal ion binding"/>
    <property type="evidence" value="ECO:0007669"/>
    <property type="project" value="UniProtKB-KW"/>
</dbReference>
<comment type="subcellular location">
    <subcellularLocation>
        <location evidence="1">Membrane</location>
        <topology evidence="1">Multi-pass membrane protein</topology>
    </subcellularLocation>
</comment>
<comment type="caution">
    <text evidence="14">The sequence shown here is derived from an EMBL/GenBank/DDBJ whole genome shotgun (WGS) entry which is preliminary data.</text>
</comment>
<keyword evidence="8" id="KW-0460">Magnesium</keyword>
<dbReference type="Pfam" id="PF00122">
    <property type="entry name" value="E1-E2_ATPase"/>
    <property type="match status" value="1"/>
</dbReference>
<evidence type="ECO:0000256" key="3">
    <source>
        <dbReference type="ARBA" id="ARBA00022553"/>
    </source>
</evidence>
<dbReference type="InterPro" id="IPR001757">
    <property type="entry name" value="P_typ_ATPase"/>
</dbReference>
<evidence type="ECO:0000256" key="5">
    <source>
        <dbReference type="ARBA" id="ARBA00022723"/>
    </source>
</evidence>
<dbReference type="PRINTS" id="PR00119">
    <property type="entry name" value="CATATPASE"/>
</dbReference>
<feature type="transmembrane region" description="Helical" evidence="12">
    <location>
        <begin position="619"/>
        <end position="640"/>
    </location>
</feature>
<organism evidence="14 15">
    <name type="scientific">Methylacidiphilum caldifontis</name>
    <dbReference type="NCBI Taxonomy" id="2795386"/>
    <lineage>
        <taxon>Bacteria</taxon>
        <taxon>Pseudomonadati</taxon>
        <taxon>Verrucomicrobiota</taxon>
        <taxon>Methylacidiphilae</taxon>
        <taxon>Methylacidiphilales</taxon>
        <taxon>Methylacidiphilaceae</taxon>
        <taxon>Methylacidiphilum (ex Ratnadevi et al. 2023)</taxon>
    </lineage>
</organism>
<feature type="transmembrane region" description="Helical" evidence="12">
    <location>
        <begin position="750"/>
        <end position="770"/>
    </location>
</feature>
<evidence type="ECO:0000256" key="1">
    <source>
        <dbReference type="ARBA" id="ARBA00004141"/>
    </source>
</evidence>
<dbReference type="GO" id="GO:0005524">
    <property type="term" value="F:ATP binding"/>
    <property type="evidence" value="ECO:0007669"/>
    <property type="project" value="UniProtKB-KW"/>
</dbReference>
<dbReference type="PRINTS" id="PR00120">
    <property type="entry name" value="HATPASE"/>
</dbReference>
<dbReference type="Pfam" id="PF00690">
    <property type="entry name" value="Cation_ATPase_N"/>
    <property type="match status" value="1"/>
</dbReference>
<dbReference type="PANTHER" id="PTHR42861">
    <property type="entry name" value="CALCIUM-TRANSPORTING ATPASE"/>
    <property type="match status" value="1"/>
</dbReference>
<feature type="transmembrane region" description="Helical" evidence="12">
    <location>
        <begin position="652"/>
        <end position="678"/>
    </location>
</feature>
<dbReference type="PROSITE" id="PS00154">
    <property type="entry name" value="ATPASE_E1_E2"/>
    <property type="match status" value="1"/>
</dbReference>
<keyword evidence="15" id="KW-1185">Reference proteome</keyword>
<evidence type="ECO:0000259" key="13">
    <source>
        <dbReference type="SMART" id="SM00831"/>
    </source>
</evidence>
<keyword evidence="6" id="KW-0547">Nucleotide-binding</keyword>
<dbReference type="InterPro" id="IPR023298">
    <property type="entry name" value="ATPase_P-typ_TM_dom_sf"/>
</dbReference>
<dbReference type="SMART" id="SM00831">
    <property type="entry name" value="Cation_ATPase_N"/>
    <property type="match status" value="1"/>
</dbReference>
<dbReference type="FunFam" id="2.70.150.10:FF:000042">
    <property type="entry name" value="Plasma membrane ATPase"/>
    <property type="match status" value="1"/>
</dbReference>
<dbReference type="InterPro" id="IPR023299">
    <property type="entry name" value="ATPase_P-typ_cyto_dom_N"/>
</dbReference>